<evidence type="ECO:0000259" key="2">
    <source>
        <dbReference type="Pfam" id="PF06750"/>
    </source>
</evidence>
<dbReference type="InterPro" id="IPR050882">
    <property type="entry name" value="Prepilin_peptidase/N-MTase"/>
</dbReference>
<protein>
    <submittedName>
        <fullName evidence="3">Prepilin peptidase</fullName>
    </submittedName>
</protein>
<reference evidence="3 4" key="1">
    <citation type="submission" date="2019-02" db="EMBL/GenBank/DDBJ databases">
        <title>Prokaryotic population dynamics and viral predation in marine succession experiment using metagenomics: the confinement effect.</title>
        <authorList>
            <person name="Haro-Moreno J.M."/>
            <person name="Rodriguez-Valera F."/>
            <person name="Lopez-Perez M."/>
        </authorList>
    </citation>
    <scope>NUCLEOTIDE SEQUENCE [LARGE SCALE GENOMIC DNA]</scope>
    <source>
        <strain evidence="3">MED-G162</strain>
    </source>
</reference>
<evidence type="ECO:0000256" key="1">
    <source>
        <dbReference type="SAM" id="Phobius"/>
    </source>
</evidence>
<comment type="caution">
    <text evidence="3">The sequence shown here is derived from an EMBL/GenBank/DDBJ whole genome shotgun (WGS) entry which is preliminary data.</text>
</comment>
<dbReference type="PANTHER" id="PTHR30487:SF0">
    <property type="entry name" value="PREPILIN LEADER PEPTIDASE_N-METHYLTRANSFERASE-RELATED"/>
    <property type="match status" value="1"/>
</dbReference>
<feature type="transmembrane region" description="Helical" evidence="1">
    <location>
        <begin position="121"/>
        <end position="141"/>
    </location>
</feature>
<feature type="domain" description="Prepilin peptidase A24 N-terminal" evidence="2">
    <location>
        <begin position="55"/>
        <end position="136"/>
    </location>
</feature>
<feature type="transmembrane region" description="Helical" evidence="1">
    <location>
        <begin position="147"/>
        <end position="168"/>
    </location>
</feature>
<dbReference type="PANTHER" id="PTHR30487">
    <property type="entry name" value="TYPE 4 PREPILIN-LIKE PROTEINS LEADER PEPTIDE-PROCESSING ENZYME"/>
    <property type="match status" value="1"/>
</dbReference>
<dbReference type="AlphaFoldDB" id="A0A520MWN0"/>
<evidence type="ECO:0000313" key="3">
    <source>
        <dbReference type="EMBL" id="RZO25615.1"/>
    </source>
</evidence>
<dbReference type="EMBL" id="SHBH01000032">
    <property type="protein sequence ID" value="RZO25615.1"/>
    <property type="molecule type" value="Genomic_DNA"/>
</dbReference>
<feature type="non-terminal residue" evidence="3">
    <location>
        <position position="182"/>
    </location>
</feature>
<dbReference type="GO" id="GO:0005886">
    <property type="term" value="C:plasma membrane"/>
    <property type="evidence" value="ECO:0007669"/>
    <property type="project" value="TreeGrafter"/>
</dbReference>
<sequence>MTNNWSLCYTSFSASIYLFLHHKKIKLENIYTFNSLENFSSFSIIQLLIFSLVFASIGSFTASIIFRISPNSDNSNNLNILFPRSFCPSCKLTIKPLHLLPIFGFIVLRGKCSYCNNKISLFYPLTEIFFLLIGLINLYIYGISIFLFFNLILIFLFYILFFMDLRFYRLPLSINIMLVAFG</sequence>
<keyword evidence="1" id="KW-1133">Transmembrane helix</keyword>
<dbReference type="InterPro" id="IPR010627">
    <property type="entry name" value="Prepilin_pept_A24_N"/>
</dbReference>
<name>A0A520MWN0_9GAMM</name>
<dbReference type="GO" id="GO:0006465">
    <property type="term" value="P:signal peptide processing"/>
    <property type="evidence" value="ECO:0007669"/>
    <property type="project" value="TreeGrafter"/>
</dbReference>
<gene>
    <name evidence="3" type="ORF">EVA95_03395</name>
</gene>
<keyword evidence="1" id="KW-0472">Membrane</keyword>
<dbReference type="Proteomes" id="UP000319384">
    <property type="component" value="Unassembled WGS sequence"/>
</dbReference>
<dbReference type="Pfam" id="PF06750">
    <property type="entry name" value="A24_N_bact"/>
    <property type="match status" value="1"/>
</dbReference>
<evidence type="ECO:0000313" key="4">
    <source>
        <dbReference type="Proteomes" id="UP000319384"/>
    </source>
</evidence>
<dbReference type="GO" id="GO:0004190">
    <property type="term" value="F:aspartic-type endopeptidase activity"/>
    <property type="evidence" value="ECO:0007669"/>
    <property type="project" value="TreeGrafter"/>
</dbReference>
<accession>A0A520MWN0</accession>
<feature type="transmembrane region" description="Helical" evidence="1">
    <location>
        <begin position="44"/>
        <end position="66"/>
    </location>
</feature>
<organism evidence="3 4">
    <name type="scientific">SAR86 cluster bacterium</name>
    <dbReference type="NCBI Taxonomy" id="2030880"/>
    <lineage>
        <taxon>Bacteria</taxon>
        <taxon>Pseudomonadati</taxon>
        <taxon>Pseudomonadota</taxon>
        <taxon>Gammaproteobacteria</taxon>
        <taxon>SAR86 cluster</taxon>
    </lineage>
</organism>
<keyword evidence="1" id="KW-0812">Transmembrane</keyword>
<proteinExistence type="predicted"/>